<feature type="region of interest" description="Disordered" evidence="1">
    <location>
        <begin position="234"/>
        <end position="281"/>
    </location>
</feature>
<dbReference type="InterPro" id="IPR013899">
    <property type="entry name" value="DUF1771"/>
</dbReference>
<name>A0A835MNU1_9ROSI</name>
<dbReference type="PANTHER" id="PTHR47872:SF3">
    <property type="entry name" value="NUCLEAR RNA EXPORT FACTOR SDE5 ISOFORM X1"/>
    <property type="match status" value="1"/>
</dbReference>
<feature type="compositionally biased region" description="Polar residues" evidence="1">
    <location>
        <begin position="242"/>
        <end position="259"/>
    </location>
</feature>
<evidence type="ECO:0000313" key="4">
    <source>
        <dbReference type="Proteomes" id="UP000657918"/>
    </source>
</evidence>
<gene>
    <name evidence="3" type="ORF">SADUNF_Sadunf11G0030700</name>
</gene>
<dbReference type="InterPro" id="IPR056254">
    <property type="entry name" value="At5g58720/SDE5-like_UBA-like"/>
</dbReference>
<organism evidence="3 4">
    <name type="scientific">Salix dunnii</name>
    <dbReference type="NCBI Taxonomy" id="1413687"/>
    <lineage>
        <taxon>Eukaryota</taxon>
        <taxon>Viridiplantae</taxon>
        <taxon>Streptophyta</taxon>
        <taxon>Embryophyta</taxon>
        <taxon>Tracheophyta</taxon>
        <taxon>Spermatophyta</taxon>
        <taxon>Magnoliopsida</taxon>
        <taxon>eudicotyledons</taxon>
        <taxon>Gunneridae</taxon>
        <taxon>Pentapetalae</taxon>
        <taxon>rosids</taxon>
        <taxon>fabids</taxon>
        <taxon>Malpighiales</taxon>
        <taxon>Salicaceae</taxon>
        <taxon>Saliceae</taxon>
        <taxon>Salix</taxon>
    </lineage>
</organism>
<dbReference type="Pfam" id="PF08590">
    <property type="entry name" value="DUF1771"/>
    <property type="match status" value="1"/>
</dbReference>
<accession>A0A835MNU1</accession>
<keyword evidence="4" id="KW-1185">Reference proteome</keyword>
<dbReference type="PANTHER" id="PTHR47872">
    <property type="entry name" value="NUCLEAR RNA EXPORT FACTOR SDE5-RELATED"/>
    <property type="match status" value="1"/>
</dbReference>
<dbReference type="Pfam" id="PF24767">
    <property type="entry name" value="UBA_At5g58720"/>
    <property type="match status" value="1"/>
</dbReference>
<protein>
    <recommendedName>
        <fullName evidence="2">DUF1771 domain-containing protein</fullName>
    </recommendedName>
</protein>
<reference evidence="3 4" key="1">
    <citation type="submission" date="2020-10" db="EMBL/GenBank/DDBJ databases">
        <title>Plant Genome Project.</title>
        <authorList>
            <person name="Zhang R.-G."/>
        </authorList>
    </citation>
    <scope>NUCLEOTIDE SEQUENCE [LARGE SCALE GENOMIC DNA]</scope>
    <source>
        <strain evidence="3">FAFU-HL-1</strain>
        <tissue evidence="3">Leaf</tissue>
    </source>
</reference>
<proteinExistence type="predicted"/>
<dbReference type="OrthoDB" id="1928104at2759"/>
<dbReference type="AlphaFoldDB" id="A0A835MNU1"/>
<feature type="domain" description="DUF1771" evidence="2">
    <location>
        <begin position="355"/>
        <end position="420"/>
    </location>
</feature>
<evidence type="ECO:0000256" key="1">
    <source>
        <dbReference type="SAM" id="MobiDB-lite"/>
    </source>
</evidence>
<comment type="caution">
    <text evidence="3">The sequence shown here is derived from an EMBL/GenBank/DDBJ whole genome shotgun (WGS) entry which is preliminary data.</text>
</comment>
<dbReference type="SMART" id="SM01162">
    <property type="entry name" value="DUF1771"/>
    <property type="match status" value="1"/>
</dbReference>
<evidence type="ECO:0000259" key="2">
    <source>
        <dbReference type="SMART" id="SM01162"/>
    </source>
</evidence>
<dbReference type="EMBL" id="JADGMS010000011">
    <property type="protein sequence ID" value="KAF9672335.1"/>
    <property type="molecule type" value="Genomic_DNA"/>
</dbReference>
<dbReference type="Proteomes" id="UP000657918">
    <property type="component" value="Chromosome 11"/>
</dbReference>
<sequence>MEVSTSNKLKCDDEEKALEGLLEAFGSGFSLEQIASAYCKAGRNADLAVQILQDMEGGASTSSIHSSNVEAILSEGSSGSSNVEAMLSEGSTESSNGYILKKCDANGKFRNVKQKWCTVSGGTVSSVIGKSYIRSRPVGNGSCVATKPLKLDMQEFSTSELWGEEPKQTQSNHDRMHKDMEDFLFKMLGDGFQLEREMIRQVLNTCGYDMQKSMEKLLNLSEVILDKRNNYVGKLNGKPTDARSNSWGPSSQKKLQLMSSHGGANRISYANGGESPGQGKERNNLQKEVLSSLFNAAERSEESSRRITKAERRSIVYGEPVVEPPTDFTVEKRTDFADFQQDYVNALSVEDEDDSYQLLRKAWKEYRTTMNEFYKAAGDAFAKGDDERANKLMDEGNFFRDKANEVDEESTQEIFGTKNVETQDQMLLDLHEHGAKDAIRSLKSNFLLLSGIPSFKYLKVIIETNKEDATRGARRRLIMKLLEKESIKWTEGADAGTILIQLDNIDPKRLSFAKK</sequence>
<evidence type="ECO:0000313" key="3">
    <source>
        <dbReference type="EMBL" id="KAF9672335.1"/>
    </source>
</evidence>